<dbReference type="EMBL" id="UZAU01000400">
    <property type="status" value="NOT_ANNOTATED_CDS"/>
    <property type="molecule type" value="Genomic_DNA"/>
</dbReference>
<dbReference type="Gramene" id="evm.model.04.1816">
    <property type="protein sequence ID" value="cds.evm.model.04.1816"/>
    <property type="gene ID" value="evm.TU.04.1816"/>
</dbReference>
<accession>A0A803PEP0</accession>
<proteinExistence type="predicted"/>
<protein>
    <submittedName>
        <fullName evidence="1">Uncharacterized protein</fullName>
    </submittedName>
</protein>
<dbReference type="AlphaFoldDB" id="A0A803PEP0"/>
<dbReference type="EnsemblPlants" id="evm.model.04.1816">
    <property type="protein sequence ID" value="cds.evm.model.04.1816"/>
    <property type="gene ID" value="evm.TU.04.1816"/>
</dbReference>
<keyword evidence="2" id="KW-1185">Reference proteome</keyword>
<organism evidence="1 2">
    <name type="scientific">Cannabis sativa</name>
    <name type="common">Hemp</name>
    <name type="synonym">Marijuana</name>
    <dbReference type="NCBI Taxonomy" id="3483"/>
    <lineage>
        <taxon>Eukaryota</taxon>
        <taxon>Viridiplantae</taxon>
        <taxon>Streptophyta</taxon>
        <taxon>Embryophyta</taxon>
        <taxon>Tracheophyta</taxon>
        <taxon>Spermatophyta</taxon>
        <taxon>Magnoliopsida</taxon>
        <taxon>eudicotyledons</taxon>
        <taxon>Gunneridae</taxon>
        <taxon>Pentapetalae</taxon>
        <taxon>rosids</taxon>
        <taxon>fabids</taxon>
        <taxon>Rosales</taxon>
        <taxon>Cannabaceae</taxon>
        <taxon>Cannabis</taxon>
    </lineage>
</organism>
<evidence type="ECO:0000313" key="1">
    <source>
        <dbReference type="EnsemblPlants" id="cds.evm.model.04.1816"/>
    </source>
</evidence>
<reference evidence="1" key="1">
    <citation type="submission" date="2018-11" db="EMBL/GenBank/DDBJ databases">
        <authorList>
            <person name="Grassa J C."/>
        </authorList>
    </citation>
    <scope>NUCLEOTIDE SEQUENCE [LARGE SCALE GENOMIC DNA]</scope>
</reference>
<reference evidence="1" key="2">
    <citation type="submission" date="2021-03" db="UniProtKB">
        <authorList>
            <consortium name="EnsemblPlants"/>
        </authorList>
    </citation>
    <scope>IDENTIFICATION</scope>
</reference>
<name>A0A803PEP0_CANSA</name>
<sequence>MYCPSPVEVDVKTAKVVVHSVRPHTLPDHPGGTATVLDSPGLRGNKPDLVLSSCGELEPGFVSIAGHVL</sequence>
<evidence type="ECO:0000313" key="2">
    <source>
        <dbReference type="Proteomes" id="UP000596661"/>
    </source>
</evidence>
<dbReference type="Proteomes" id="UP000596661">
    <property type="component" value="Chromosome 4"/>
</dbReference>